<comment type="caution">
    <text evidence="3">The sequence shown here is derived from an EMBL/GenBank/DDBJ whole genome shotgun (WGS) entry which is preliminary data.</text>
</comment>
<dbReference type="AlphaFoldDB" id="A0A495VC70"/>
<feature type="transmembrane region" description="Helical" evidence="1">
    <location>
        <begin position="288"/>
        <end position="309"/>
    </location>
</feature>
<dbReference type="Pfam" id="PF01757">
    <property type="entry name" value="Acyl_transf_3"/>
    <property type="match status" value="1"/>
</dbReference>
<proteinExistence type="predicted"/>
<feature type="domain" description="Acyltransferase 3" evidence="2">
    <location>
        <begin position="26"/>
        <end position="404"/>
    </location>
</feature>
<keyword evidence="1" id="KW-1133">Transmembrane helix</keyword>
<name>A0A495VC70_9GAMM</name>
<dbReference type="Proteomes" id="UP000274556">
    <property type="component" value="Unassembled WGS sequence"/>
</dbReference>
<dbReference type="PANTHER" id="PTHR23028">
    <property type="entry name" value="ACETYLTRANSFERASE"/>
    <property type="match status" value="1"/>
</dbReference>
<protein>
    <submittedName>
        <fullName evidence="3">Peptidoglycan/LPS O-acetylase OafA/YrhL</fullName>
    </submittedName>
</protein>
<evidence type="ECO:0000259" key="2">
    <source>
        <dbReference type="Pfam" id="PF01757"/>
    </source>
</evidence>
<dbReference type="InterPro" id="IPR050879">
    <property type="entry name" value="Acyltransferase_3"/>
</dbReference>
<evidence type="ECO:0000313" key="4">
    <source>
        <dbReference type="Proteomes" id="UP000274556"/>
    </source>
</evidence>
<feature type="transmembrane region" description="Helical" evidence="1">
    <location>
        <begin position="68"/>
        <end position="88"/>
    </location>
</feature>
<feature type="transmembrane region" description="Helical" evidence="1">
    <location>
        <begin position="256"/>
        <end position="276"/>
    </location>
</feature>
<organism evidence="3 4">
    <name type="scientific">Thiocapsa rosea</name>
    <dbReference type="NCBI Taxonomy" id="69360"/>
    <lineage>
        <taxon>Bacteria</taxon>
        <taxon>Pseudomonadati</taxon>
        <taxon>Pseudomonadota</taxon>
        <taxon>Gammaproteobacteria</taxon>
        <taxon>Chromatiales</taxon>
        <taxon>Chromatiaceae</taxon>
        <taxon>Thiocapsa</taxon>
    </lineage>
</organism>
<evidence type="ECO:0000256" key="1">
    <source>
        <dbReference type="SAM" id="Phobius"/>
    </source>
</evidence>
<dbReference type="PANTHER" id="PTHR23028:SF53">
    <property type="entry name" value="ACYL_TRANSF_3 DOMAIN-CONTAINING PROTEIN"/>
    <property type="match status" value="1"/>
</dbReference>
<dbReference type="InterPro" id="IPR002656">
    <property type="entry name" value="Acyl_transf_3_dom"/>
</dbReference>
<dbReference type="GO" id="GO:0016020">
    <property type="term" value="C:membrane"/>
    <property type="evidence" value="ECO:0007669"/>
    <property type="project" value="TreeGrafter"/>
</dbReference>
<feature type="transmembrane region" description="Helical" evidence="1">
    <location>
        <begin position="168"/>
        <end position="187"/>
    </location>
</feature>
<dbReference type="GO" id="GO:0016747">
    <property type="term" value="F:acyltransferase activity, transferring groups other than amino-acyl groups"/>
    <property type="evidence" value="ECO:0007669"/>
    <property type="project" value="InterPro"/>
</dbReference>
<keyword evidence="1" id="KW-0812">Transmembrane</keyword>
<feature type="transmembrane region" description="Helical" evidence="1">
    <location>
        <begin position="387"/>
        <end position="408"/>
    </location>
</feature>
<feature type="transmembrane region" description="Helical" evidence="1">
    <location>
        <begin position="321"/>
        <end position="340"/>
    </location>
</feature>
<keyword evidence="1" id="KW-0472">Membrane</keyword>
<accession>A0A495VC70</accession>
<dbReference type="GO" id="GO:0000271">
    <property type="term" value="P:polysaccharide biosynthetic process"/>
    <property type="evidence" value="ECO:0007669"/>
    <property type="project" value="TreeGrafter"/>
</dbReference>
<reference evidence="3 4" key="1">
    <citation type="submission" date="2018-10" db="EMBL/GenBank/DDBJ databases">
        <title>Genomic Encyclopedia of Archaeal and Bacterial Type Strains, Phase II (KMG-II): from individual species to whole genera.</title>
        <authorList>
            <person name="Goeker M."/>
        </authorList>
    </citation>
    <scope>NUCLEOTIDE SEQUENCE [LARGE SCALE GENOMIC DNA]</scope>
    <source>
        <strain evidence="3 4">DSM 235</strain>
    </source>
</reference>
<feature type="transmembrane region" description="Helical" evidence="1">
    <location>
        <begin position="347"/>
        <end position="367"/>
    </location>
</feature>
<dbReference type="EMBL" id="RBXL01000001">
    <property type="protein sequence ID" value="RKT46025.1"/>
    <property type="molecule type" value="Genomic_DNA"/>
</dbReference>
<evidence type="ECO:0000313" key="3">
    <source>
        <dbReference type="EMBL" id="RKT46025.1"/>
    </source>
</evidence>
<sequence length="417" mass="45394">MGPCGTAPRPRIVERKRLNPSATDRNHALDGIRGLAILWVFAFHANALLVGVTADAPAGWGQSLAEKGLLGVQLFFVLSGFLLARPWMQATVAGTPYPSIGGFYARRARRIIPTYWLHLALLFGLVLPILRGSYAILGTDIGLTNLWLHILLLHFLHPGSSSSLGLNMALWSLSIEAQFYLLLPLLAPLFARNRVLIALPAALIIALLWKTYAPDLLMEWVYLNVSPARLFFFDPVSGRAGPFPPEMMRFFLERQLPGELIAFALGMAAANLYARLHSGETAAPPPRAIDLAALAFLVLATPTLIHLSFGEIVTGVGWRLLGMPLFLVGCTLLVLAAALRTPLIDRIFASPVLVPIGIVSYSLFLWHEPVLRLVATGRLFPNVCDGAPCRIALALGLALLVAAASYVLTERRRASRI</sequence>
<keyword evidence="4" id="KW-1185">Reference proteome</keyword>
<feature type="transmembrane region" description="Helical" evidence="1">
    <location>
        <begin position="194"/>
        <end position="212"/>
    </location>
</feature>
<gene>
    <name evidence="3" type="ORF">BDD21_3520</name>
</gene>
<feature type="transmembrane region" description="Helical" evidence="1">
    <location>
        <begin position="108"/>
        <end position="127"/>
    </location>
</feature>
<feature type="transmembrane region" description="Helical" evidence="1">
    <location>
        <begin position="36"/>
        <end position="56"/>
    </location>
</feature>